<dbReference type="AlphaFoldDB" id="A0A6H1WQL0"/>
<evidence type="ECO:0008006" key="3">
    <source>
        <dbReference type="Google" id="ProtNLM"/>
    </source>
</evidence>
<gene>
    <name evidence="1" type="ORF">FVE67_00870</name>
</gene>
<name>A0A6H1WQL0_9BACT</name>
<dbReference type="KEGG" id="tmai:FVE67_00870"/>
<dbReference type="EMBL" id="CP042909">
    <property type="protein sequence ID" value="QJA05426.1"/>
    <property type="molecule type" value="Genomic_DNA"/>
</dbReference>
<dbReference type="GO" id="GO:0004143">
    <property type="term" value="F:ATP-dependent diacylglycerol kinase activity"/>
    <property type="evidence" value="ECO:0007669"/>
    <property type="project" value="InterPro"/>
</dbReference>
<dbReference type="PANTHER" id="PTHR31303">
    <property type="entry name" value="CTP-DEPENDENT DIACYLGLYCEROL KINASE 1"/>
    <property type="match status" value="1"/>
</dbReference>
<reference evidence="1 2" key="1">
    <citation type="submission" date="2019-08" db="EMBL/GenBank/DDBJ databases">
        <title>Complete genome sequence of Thermosulfurimonas marina SU872T, an anaerobic thermophilic chemolithoautotrophic bacterium isolated from a shallow marine hydrothermal vent.</title>
        <authorList>
            <person name="Allioux M."/>
            <person name="Jebbar M."/>
            <person name="Slobodkina G."/>
            <person name="Slobodkin A."/>
            <person name="Moalic Y."/>
            <person name="Frolova A."/>
            <person name="Shao Z."/>
            <person name="Alain K."/>
        </authorList>
    </citation>
    <scope>NUCLEOTIDE SEQUENCE [LARGE SCALE GENOMIC DNA]</scope>
    <source>
        <strain evidence="1 2">SU872</strain>
    </source>
</reference>
<keyword evidence="2" id="KW-1185">Reference proteome</keyword>
<dbReference type="PANTHER" id="PTHR31303:SF1">
    <property type="entry name" value="CTP-DEPENDENT DIACYLGLYCEROL KINASE 1"/>
    <property type="match status" value="1"/>
</dbReference>
<evidence type="ECO:0000313" key="2">
    <source>
        <dbReference type="Proteomes" id="UP000501253"/>
    </source>
</evidence>
<proteinExistence type="predicted"/>
<evidence type="ECO:0000313" key="1">
    <source>
        <dbReference type="EMBL" id="QJA05426.1"/>
    </source>
</evidence>
<protein>
    <recommendedName>
        <fullName evidence="3">Phosphatidate cytidylyltransferase</fullName>
    </recommendedName>
</protein>
<sequence length="167" mass="19014">MKRRIARRLFHVSGLFLYPLSQAGGPFFWWGLLFGVSVLEFLRLSGRFSRFFDYFQPLMRPEEKRRPSGTFWYIWGVGLSFLLLPERAAFSGLLVLALADGLAGLFERGRLHSLVFFGVSLGVAHFLKGTFSWELILKAGLWTLVEGLPRANDNFTLPLAVGLTWEL</sequence>
<dbReference type="InterPro" id="IPR037997">
    <property type="entry name" value="Dgk1-like"/>
</dbReference>
<organism evidence="1 2">
    <name type="scientific">Thermosulfurimonas marina</name>
    <dbReference type="NCBI Taxonomy" id="2047767"/>
    <lineage>
        <taxon>Bacteria</taxon>
        <taxon>Pseudomonadati</taxon>
        <taxon>Thermodesulfobacteriota</taxon>
        <taxon>Thermodesulfobacteria</taxon>
        <taxon>Thermodesulfobacteriales</taxon>
        <taxon>Thermodesulfobacteriaceae</taxon>
        <taxon>Thermosulfurimonas</taxon>
    </lineage>
</organism>
<dbReference type="Proteomes" id="UP000501253">
    <property type="component" value="Chromosome"/>
</dbReference>
<accession>A0A6H1WQL0</accession>